<feature type="transmembrane region" description="Helical" evidence="1">
    <location>
        <begin position="70"/>
        <end position="92"/>
    </location>
</feature>
<dbReference type="RefSeq" id="WP_248824327.1">
    <property type="nucleotide sequence ID" value="NZ_JALKFT010000007.1"/>
</dbReference>
<gene>
    <name evidence="2" type="ORF">MXD59_09180</name>
</gene>
<feature type="transmembrane region" description="Helical" evidence="1">
    <location>
        <begin position="98"/>
        <end position="114"/>
    </location>
</feature>
<evidence type="ECO:0000256" key="1">
    <source>
        <dbReference type="SAM" id="Phobius"/>
    </source>
</evidence>
<comment type="caution">
    <text evidence="2">The sequence shown here is derived from an EMBL/GenBank/DDBJ whole genome shotgun (WGS) entry which is preliminary data.</text>
</comment>
<keyword evidence="3" id="KW-1185">Reference proteome</keyword>
<organism evidence="2 3">
    <name type="scientific">Frankia umida</name>
    <dbReference type="NCBI Taxonomy" id="573489"/>
    <lineage>
        <taxon>Bacteria</taxon>
        <taxon>Bacillati</taxon>
        <taxon>Actinomycetota</taxon>
        <taxon>Actinomycetes</taxon>
        <taxon>Frankiales</taxon>
        <taxon>Frankiaceae</taxon>
        <taxon>Frankia</taxon>
    </lineage>
</organism>
<evidence type="ECO:0000313" key="2">
    <source>
        <dbReference type="EMBL" id="MCK9875945.1"/>
    </source>
</evidence>
<evidence type="ECO:0000313" key="3">
    <source>
        <dbReference type="Proteomes" id="UP001201873"/>
    </source>
</evidence>
<dbReference type="Proteomes" id="UP001201873">
    <property type="component" value="Unassembled WGS sequence"/>
</dbReference>
<feature type="transmembrane region" description="Helical" evidence="1">
    <location>
        <begin position="255"/>
        <end position="276"/>
    </location>
</feature>
<feature type="transmembrane region" description="Helical" evidence="1">
    <location>
        <begin position="220"/>
        <end position="243"/>
    </location>
</feature>
<feature type="transmembrane region" description="Helical" evidence="1">
    <location>
        <begin position="296"/>
        <end position="315"/>
    </location>
</feature>
<keyword evidence="1" id="KW-1133">Transmembrane helix</keyword>
<feature type="transmembrane region" description="Helical" evidence="1">
    <location>
        <begin position="135"/>
        <end position="159"/>
    </location>
</feature>
<feature type="transmembrane region" description="Helical" evidence="1">
    <location>
        <begin position="165"/>
        <end position="186"/>
    </location>
</feature>
<protein>
    <submittedName>
        <fullName evidence="2">4-hydroxybenzoate polyprenyltransferase</fullName>
    </submittedName>
</protein>
<sequence length="344" mass="34670">MTRPALALADAVPFAAGGLAVAHPRVVTVLLLSLAGLLVSTHGRLLDALDGLPGDRINPIRRASPLVRGQVSPVVVAMAAAAAGLAVTIGALLLVPTVTHGLGFAGLVVLRTLQVTARRVTAAPTARAMVRVAQWLADAVVPTLAPAAGVPLGVLAAGGRPGVEAFVLAAGFALGAAVTGATVVGLRDLPIDRLTGRLTTALITGVRLRRPNGFVFPSRYVMLVCAAQAGLLIAVAVVVGFGLADDPGTPTAGHGLAACSALAAALVAAIGLVHLLRSGAPGLDPVQRRPPSPPGAGFTLMNLLACHLAAIAWLLTTPGALPWWTSPPVLVGWALTAAMWVRPR</sequence>
<keyword evidence="1" id="KW-0812">Transmembrane</keyword>
<feature type="transmembrane region" description="Helical" evidence="1">
    <location>
        <begin position="321"/>
        <end position="341"/>
    </location>
</feature>
<dbReference type="EMBL" id="JALKFT010000007">
    <property type="protein sequence ID" value="MCK9875945.1"/>
    <property type="molecule type" value="Genomic_DNA"/>
</dbReference>
<reference evidence="2 3" key="1">
    <citation type="submission" date="2022-04" db="EMBL/GenBank/DDBJ databases">
        <title>Genome diversity in the genus Frankia.</title>
        <authorList>
            <person name="Carlos-Shanley C."/>
            <person name="Hahn D."/>
        </authorList>
    </citation>
    <scope>NUCLEOTIDE SEQUENCE [LARGE SCALE GENOMIC DNA]</scope>
    <source>
        <strain evidence="2 3">Ag45/Mut15</strain>
    </source>
</reference>
<accession>A0ABT0JWM0</accession>
<keyword evidence="1" id="KW-0472">Membrane</keyword>
<proteinExistence type="predicted"/>
<name>A0ABT0JWM0_9ACTN</name>